<evidence type="ECO:0000259" key="3">
    <source>
        <dbReference type="PROSITE" id="PS50801"/>
    </source>
</evidence>
<dbReference type="NCBIfam" id="TIGR00377">
    <property type="entry name" value="ant_ant_sig"/>
    <property type="match status" value="1"/>
</dbReference>
<dbReference type="AlphaFoldDB" id="A0A518D0W9"/>
<name>A0A518D0W9_9BACT</name>
<protein>
    <recommendedName>
        <fullName evidence="2">Anti-sigma factor antagonist</fullName>
    </recommendedName>
</protein>
<accession>A0A518D0W9</accession>
<keyword evidence="5" id="KW-1185">Reference proteome</keyword>
<organism evidence="4 5">
    <name type="scientific">Rohdeia mirabilis</name>
    <dbReference type="NCBI Taxonomy" id="2528008"/>
    <lineage>
        <taxon>Bacteria</taxon>
        <taxon>Pseudomonadati</taxon>
        <taxon>Planctomycetota</taxon>
        <taxon>Planctomycetia</taxon>
        <taxon>Planctomycetia incertae sedis</taxon>
        <taxon>Rohdeia</taxon>
    </lineage>
</organism>
<reference evidence="4 5" key="1">
    <citation type="submission" date="2019-02" db="EMBL/GenBank/DDBJ databases">
        <title>Deep-cultivation of Planctomycetes and their phenomic and genomic characterization uncovers novel biology.</title>
        <authorList>
            <person name="Wiegand S."/>
            <person name="Jogler M."/>
            <person name="Boedeker C."/>
            <person name="Pinto D."/>
            <person name="Vollmers J."/>
            <person name="Rivas-Marin E."/>
            <person name="Kohn T."/>
            <person name="Peeters S.H."/>
            <person name="Heuer A."/>
            <person name="Rast P."/>
            <person name="Oberbeckmann S."/>
            <person name="Bunk B."/>
            <person name="Jeske O."/>
            <person name="Meyerdierks A."/>
            <person name="Storesund J.E."/>
            <person name="Kallscheuer N."/>
            <person name="Luecker S."/>
            <person name="Lage O.M."/>
            <person name="Pohl T."/>
            <person name="Merkel B.J."/>
            <person name="Hornburger P."/>
            <person name="Mueller R.-W."/>
            <person name="Bruemmer F."/>
            <person name="Labrenz M."/>
            <person name="Spormann A.M."/>
            <person name="Op den Camp H."/>
            <person name="Overmann J."/>
            <person name="Amann R."/>
            <person name="Jetten M.S.M."/>
            <person name="Mascher T."/>
            <person name="Medema M.H."/>
            <person name="Devos D.P."/>
            <person name="Kaster A.-K."/>
            <person name="Ovreas L."/>
            <person name="Rohde M."/>
            <person name="Galperin M.Y."/>
            <person name="Jogler C."/>
        </authorList>
    </citation>
    <scope>NUCLEOTIDE SEQUENCE [LARGE SCALE GENOMIC DNA]</scope>
    <source>
        <strain evidence="4 5">Pla163</strain>
    </source>
</reference>
<feature type="domain" description="STAS" evidence="3">
    <location>
        <begin position="1"/>
        <end position="110"/>
    </location>
</feature>
<comment type="similarity">
    <text evidence="1 2">Belongs to the anti-sigma-factor antagonist family.</text>
</comment>
<evidence type="ECO:0000313" key="5">
    <source>
        <dbReference type="Proteomes" id="UP000319342"/>
    </source>
</evidence>
<proteinExistence type="inferred from homology"/>
<dbReference type="Proteomes" id="UP000319342">
    <property type="component" value="Chromosome"/>
</dbReference>
<dbReference type="InterPro" id="IPR002645">
    <property type="entry name" value="STAS_dom"/>
</dbReference>
<dbReference type="Gene3D" id="3.30.750.24">
    <property type="entry name" value="STAS domain"/>
    <property type="match status" value="1"/>
</dbReference>
<dbReference type="InterPro" id="IPR003658">
    <property type="entry name" value="Anti-sigma_ant"/>
</dbReference>
<dbReference type="PANTHER" id="PTHR33495:SF2">
    <property type="entry name" value="ANTI-SIGMA FACTOR ANTAGONIST TM_1081-RELATED"/>
    <property type="match status" value="1"/>
</dbReference>
<evidence type="ECO:0000256" key="1">
    <source>
        <dbReference type="ARBA" id="ARBA00009013"/>
    </source>
</evidence>
<evidence type="ECO:0000256" key="2">
    <source>
        <dbReference type="RuleBase" id="RU003749"/>
    </source>
</evidence>
<dbReference type="SUPFAM" id="SSF52091">
    <property type="entry name" value="SpoIIaa-like"/>
    <property type="match status" value="1"/>
</dbReference>
<dbReference type="PANTHER" id="PTHR33495">
    <property type="entry name" value="ANTI-SIGMA FACTOR ANTAGONIST TM_1081-RELATED-RELATED"/>
    <property type="match status" value="1"/>
</dbReference>
<dbReference type="GO" id="GO:0043856">
    <property type="term" value="F:anti-sigma factor antagonist activity"/>
    <property type="evidence" value="ECO:0007669"/>
    <property type="project" value="InterPro"/>
</dbReference>
<dbReference type="RefSeq" id="WP_145187923.1">
    <property type="nucleotide sequence ID" value="NZ_CP036290.1"/>
</dbReference>
<dbReference type="Pfam" id="PF01740">
    <property type="entry name" value="STAS"/>
    <property type="match status" value="1"/>
</dbReference>
<dbReference type="EMBL" id="CP036290">
    <property type="protein sequence ID" value="QDU85133.1"/>
    <property type="molecule type" value="Genomic_DNA"/>
</dbReference>
<dbReference type="InterPro" id="IPR036513">
    <property type="entry name" value="STAS_dom_sf"/>
</dbReference>
<dbReference type="CDD" id="cd07043">
    <property type="entry name" value="STAS_anti-anti-sigma_factors"/>
    <property type="match status" value="1"/>
</dbReference>
<dbReference type="PROSITE" id="PS50801">
    <property type="entry name" value="STAS"/>
    <property type="match status" value="1"/>
</dbReference>
<evidence type="ECO:0000313" key="4">
    <source>
        <dbReference type="EMBL" id="QDU85133.1"/>
    </source>
</evidence>
<sequence length="270" mass="29641">MHITVDDRDGFTVLHLRGEFDTYYCPKLQEEIDGLVKAGETRVVLNMRLVKFINSTALGAIIKAHKGLEAKGGGLAVARPSTFVRTILEKVGLNRVVGLFDTDEEAGASLGSPIAAPKSTAEAELEDDEAAVIFTLTDQDRIDHFMPHDGQVNPLHRHEFGKNWRGIGRMGSLDPSRIAFTWEGGATGLTPFEMGQLLALGTELSMKFRLPLLKKGHLVAKAVVAALEERSEGVRVTATFGDLDSKTREHIDQYAKDMAFLKQELKKATE</sequence>
<gene>
    <name evidence="4" type="primary">rsbV</name>
    <name evidence="4" type="ORF">Pla163_22590</name>
</gene>
<dbReference type="OrthoDB" id="283212at2"/>